<keyword evidence="2" id="KW-1185">Reference proteome</keyword>
<dbReference type="AlphaFoldDB" id="A0A6H5H0Y0"/>
<reference evidence="1 2" key="1">
    <citation type="submission" date="2020-02" db="EMBL/GenBank/DDBJ databases">
        <authorList>
            <person name="Ferguson B K."/>
        </authorList>
    </citation>
    <scope>NUCLEOTIDE SEQUENCE [LARGE SCALE GENOMIC DNA]</scope>
</reference>
<name>A0A6H5H0Y0_9HEMI</name>
<organism evidence="1 2">
    <name type="scientific">Nesidiocoris tenuis</name>
    <dbReference type="NCBI Taxonomy" id="355587"/>
    <lineage>
        <taxon>Eukaryota</taxon>
        <taxon>Metazoa</taxon>
        <taxon>Ecdysozoa</taxon>
        <taxon>Arthropoda</taxon>
        <taxon>Hexapoda</taxon>
        <taxon>Insecta</taxon>
        <taxon>Pterygota</taxon>
        <taxon>Neoptera</taxon>
        <taxon>Paraneoptera</taxon>
        <taxon>Hemiptera</taxon>
        <taxon>Heteroptera</taxon>
        <taxon>Panheteroptera</taxon>
        <taxon>Cimicomorpha</taxon>
        <taxon>Miridae</taxon>
        <taxon>Dicyphina</taxon>
        <taxon>Nesidiocoris</taxon>
    </lineage>
</organism>
<feature type="non-terminal residue" evidence="1">
    <location>
        <position position="161"/>
    </location>
</feature>
<sequence length="161" mass="17232">MRRVAAVCIPCCQRRIARPGNAARMAHGARSRLAGSDCSYAPVRRTPRAHGGSCRTCRTCRPVVDYFLPAVISDVHVSRKRAPGSGVGESAVLVRRAREKVQRHLAQHSQPSACGGGMGLSVGVVGAGSLCDALQRDRHHRHSAFCRLRHSAPPAIAQLAN</sequence>
<dbReference type="EMBL" id="CADCXU010022206">
    <property type="protein sequence ID" value="CAB0009758.1"/>
    <property type="molecule type" value="Genomic_DNA"/>
</dbReference>
<gene>
    <name evidence="1" type="ORF">NTEN_LOCUS14859</name>
</gene>
<evidence type="ECO:0000313" key="1">
    <source>
        <dbReference type="EMBL" id="CAB0009758.1"/>
    </source>
</evidence>
<proteinExistence type="predicted"/>
<dbReference type="Proteomes" id="UP000479000">
    <property type="component" value="Unassembled WGS sequence"/>
</dbReference>
<protein>
    <submittedName>
        <fullName evidence="1">Uncharacterized protein</fullName>
    </submittedName>
</protein>
<evidence type="ECO:0000313" key="2">
    <source>
        <dbReference type="Proteomes" id="UP000479000"/>
    </source>
</evidence>
<accession>A0A6H5H0Y0</accession>